<dbReference type="GO" id="GO:0006979">
    <property type="term" value="P:response to oxidative stress"/>
    <property type="evidence" value="ECO:0007669"/>
    <property type="project" value="EnsemblPlants"/>
</dbReference>
<gene>
    <name evidence="2" type="ORF">NYM_LOCUS4927</name>
</gene>
<sequence>MPPWQLGPLARKVLSSVGSSCREYSLQRVCKALASGSFSQRRRKKRKVRKESARTKLVQPDSRRIQSFESIVERDAFFRFLTKTKEFLAKQPEQILQLDDAGKLHRELGFPRGRKVTRSIERHPAIFRLYRHTDGKMWFGFTALMDDLLREEREIMDSMEKARVDTVRKLLMMSAKKRIPMSKINHCRLLFGIPDDFRDRVLKYPEHFRVVHEDGKRILELVRWDPALAVSALEADFVLDEERVRRAFAFPVAHATSLNLGKEGTRKLNMLNTLPLVSPYSDASDLKLWSPEAEKRRVSVLHELLSLTLEKRASIHHIVEFKEEFALTKHTYQMLLKQPRAFYLAGTEMNWTVFLKEAYKDGELSEKDPQVLFNEKLYRYGSMRQCPPELISTDDEDGVSAYD</sequence>
<evidence type="ECO:0000259" key="1">
    <source>
        <dbReference type="Pfam" id="PF11955"/>
    </source>
</evidence>
<dbReference type="OrthoDB" id="838682at2759"/>
<dbReference type="InterPro" id="IPR021099">
    <property type="entry name" value="PORR_domain"/>
</dbReference>
<dbReference type="GO" id="GO:0003723">
    <property type="term" value="F:RNA binding"/>
    <property type="evidence" value="ECO:0007669"/>
    <property type="project" value="InterPro"/>
</dbReference>
<dbReference type="AlphaFoldDB" id="A0A5K0X2N4"/>
<dbReference type="PANTHER" id="PTHR31476:SF14">
    <property type="entry name" value="OS09G0473400 PROTEIN"/>
    <property type="match status" value="1"/>
</dbReference>
<dbReference type="Gramene" id="NC10G0164720.1">
    <property type="protein sequence ID" value="NC10G0164720.1:cds"/>
    <property type="gene ID" value="NC10G0164720"/>
</dbReference>
<dbReference type="InterPro" id="IPR045040">
    <property type="entry name" value="PORR_fam"/>
</dbReference>
<dbReference type="Pfam" id="PF11955">
    <property type="entry name" value="PORR"/>
    <property type="match status" value="1"/>
</dbReference>
<name>A0A5K0X2N4_9MAGN</name>
<reference evidence="2" key="1">
    <citation type="submission" date="2019-09" db="EMBL/GenBank/DDBJ databases">
        <authorList>
            <person name="Zhang L."/>
        </authorList>
    </citation>
    <scope>NUCLEOTIDE SEQUENCE</scope>
</reference>
<dbReference type="OMA" id="KIWLGFT"/>
<feature type="domain" description="PORR" evidence="1">
    <location>
        <begin position="64"/>
        <end position="380"/>
    </location>
</feature>
<organism evidence="2">
    <name type="scientific">Nymphaea colorata</name>
    <name type="common">pocket water lily</name>
    <dbReference type="NCBI Taxonomy" id="210225"/>
    <lineage>
        <taxon>Eukaryota</taxon>
        <taxon>Viridiplantae</taxon>
        <taxon>Streptophyta</taxon>
        <taxon>Embryophyta</taxon>
        <taxon>Tracheophyta</taxon>
        <taxon>Spermatophyta</taxon>
        <taxon>Magnoliopsida</taxon>
        <taxon>Nymphaeales</taxon>
        <taxon>Nymphaeaceae</taxon>
        <taxon>Nymphaea</taxon>
    </lineage>
</organism>
<proteinExistence type="predicted"/>
<protein>
    <recommendedName>
        <fullName evidence="1">PORR domain-containing protein</fullName>
    </recommendedName>
</protein>
<evidence type="ECO:0000313" key="2">
    <source>
        <dbReference type="EMBL" id="VVV59015.1"/>
    </source>
</evidence>
<dbReference type="PANTHER" id="PTHR31476">
    <property type="entry name" value="PROTEIN WHAT'S THIS FACTOR 1 HOMOLOG, CHLOROPLASTIC"/>
    <property type="match status" value="1"/>
</dbReference>
<dbReference type="EMBL" id="LR721775">
    <property type="protein sequence ID" value="VVV59015.1"/>
    <property type="molecule type" value="Genomic_DNA"/>
</dbReference>
<accession>A0A5K0X2N4</accession>